<feature type="compositionally biased region" description="Low complexity" evidence="4">
    <location>
        <begin position="452"/>
        <end position="471"/>
    </location>
</feature>
<feature type="region of interest" description="Disordered" evidence="4">
    <location>
        <begin position="371"/>
        <end position="428"/>
    </location>
</feature>
<evidence type="ECO:0000256" key="2">
    <source>
        <dbReference type="ARBA" id="ARBA00023012"/>
    </source>
</evidence>
<evidence type="ECO:0000313" key="6">
    <source>
        <dbReference type="EMBL" id="SAM83814.1"/>
    </source>
</evidence>
<dbReference type="InterPro" id="IPR001789">
    <property type="entry name" value="Sig_transdc_resp-reg_receiver"/>
</dbReference>
<feature type="domain" description="Response regulatory" evidence="5">
    <location>
        <begin position="32"/>
        <end position="158"/>
    </location>
</feature>
<reference evidence="8" key="2">
    <citation type="submission" date="2016-04" db="EMBL/GenBank/DDBJ databases">
        <authorList>
            <person name="Guldener U."/>
            <person name="Guldener U."/>
        </authorList>
    </citation>
    <scope>NUCLEOTIDE SEQUENCE [LARGE SCALE GENOMIC DNA]</scope>
    <source>
        <strain evidence="8">UB2112</strain>
    </source>
</reference>
<dbReference type="Pfam" id="PF00072">
    <property type="entry name" value="Response_reg"/>
    <property type="match status" value="1"/>
</dbReference>
<protein>
    <recommendedName>
        <fullName evidence="5">Response regulatory domain-containing protein</fullName>
    </recommendedName>
</protein>
<dbReference type="InterPro" id="IPR011006">
    <property type="entry name" value="CheY-like_superfamily"/>
</dbReference>
<keyword evidence="2" id="KW-0902">Two-component regulatory system</keyword>
<evidence type="ECO:0000313" key="7">
    <source>
        <dbReference type="EMBL" id="SYW80445.1"/>
    </source>
</evidence>
<dbReference type="Gene3D" id="3.40.50.2300">
    <property type="match status" value="1"/>
</dbReference>
<reference evidence="6" key="1">
    <citation type="submission" date="2016-04" db="EMBL/GenBank/DDBJ databases">
        <authorList>
            <person name="Evans L.H."/>
            <person name="Alamgir A."/>
            <person name="Owens N."/>
            <person name="Weber N.D."/>
            <person name="Virtaneva K."/>
            <person name="Barbian K."/>
            <person name="Babar A."/>
            <person name="Rosenke K."/>
        </authorList>
    </citation>
    <scope>NUCLEOTIDE SEQUENCE</scope>
    <source>
        <strain evidence="6">UB2112</strain>
    </source>
</reference>
<dbReference type="EMBL" id="LT558127">
    <property type="protein sequence ID" value="SAM83814.1"/>
    <property type="molecule type" value="Genomic_DNA"/>
</dbReference>
<dbReference type="Proteomes" id="UP000658997">
    <property type="component" value="Unassembled WGS sequence"/>
</dbReference>
<dbReference type="SMART" id="SM00448">
    <property type="entry name" value="REC"/>
    <property type="match status" value="1"/>
</dbReference>
<accession>A0A1K0GTP5</accession>
<dbReference type="PANTHER" id="PTHR45339:SF1">
    <property type="entry name" value="HYBRID SIGNAL TRANSDUCTION HISTIDINE KINASE J"/>
    <property type="match status" value="1"/>
</dbReference>
<dbReference type="GO" id="GO:0000160">
    <property type="term" value="P:phosphorelay signal transduction system"/>
    <property type="evidence" value="ECO:0007669"/>
    <property type="project" value="UniProtKB-KW"/>
</dbReference>
<dbReference type="CDD" id="cd17546">
    <property type="entry name" value="REC_hyHK_CKI1_RcsC-like"/>
    <property type="match status" value="1"/>
</dbReference>
<dbReference type="PROSITE" id="PS50110">
    <property type="entry name" value="RESPONSE_REGULATORY"/>
    <property type="match status" value="1"/>
</dbReference>
<organism evidence="6 8">
    <name type="scientific">Ustilago bromivora</name>
    <dbReference type="NCBI Taxonomy" id="307758"/>
    <lineage>
        <taxon>Eukaryota</taxon>
        <taxon>Fungi</taxon>
        <taxon>Dikarya</taxon>
        <taxon>Basidiomycota</taxon>
        <taxon>Ustilaginomycotina</taxon>
        <taxon>Ustilaginomycetes</taxon>
        <taxon>Ustilaginales</taxon>
        <taxon>Ustilaginaceae</taxon>
        <taxon>Ustilago</taxon>
    </lineage>
</organism>
<dbReference type="AlphaFoldDB" id="A0A1K0GTP5"/>
<feature type="region of interest" description="Disordered" evidence="4">
    <location>
        <begin position="246"/>
        <end position="280"/>
    </location>
</feature>
<dbReference type="EMBL" id="ULHB01000074">
    <property type="protein sequence ID" value="SYW80445.1"/>
    <property type="molecule type" value="Genomic_DNA"/>
</dbReference>
<proteinExistence type="predicted"/>
<feature type="region of interest" description="Disordered" evidence="4">
    <location>
        <begin position="452"/>
        <end position="472"/>
    </location>
</feature>
<evidence type="ECO:0000259" key="5">
    <source>
        <dbReference type="PROSITE" id="PS50110"/>
    </source>
</evidence>
<name>A0A1K0GTP5_9BASI</name>
<gene>
    <name evidence="7" type="ORF">UBRO2_03713</name>
    <name evidence="6" type="ORF">UBRO_06481</name>
</gene>
<reference evidence="7" key="3">
    <citation type="submission" date="2018-08" db="EMBL/GenBank/DDBJ databases">
        <authorList>
            <person name="Guldener U."/>
        </authorList>
    </citation>
    <scope>NUCLEOTIDE SEQUENCE</scope>
    <source>
        <strain evidence="7">UB2</strain>
    </source>
</reference>
<dbReference type="PANTHER" id="PTHR45339">
    <property type="entry name" value="HYBRID SIGNAL TRANSDUCTION HISTIDINE KINASE J"/>
    <property type="match status" value="1"/>
</dbReference>
<keyword evidence="1 3" id="KW-0597">Phosphoprotein</keyword>
<keyword evidence="9" id="KW-1185">Reference proteome</keyword>
<feature type="compositionally biased region" description="Polar residues" evidence="4">
    <location>
        <begin position="246"/>
        <end position="262"/>
    </location>
</feature>
<dbReference type="SUPFAM" id="SSF52172">
    <property type="entry name" value="CheY-like"/>
    <property type="match status" value="1"/>
</dbReference>
<evidence type="ECO:0000313" key="9">
    <source>
        <dbReference type="Proteomes" id="UP000658997"/>
    </source>
</evidence>
<feature type="modified residue" description="4-aspartylphosphate" evidence="3">
    <location>
        <position position="86"/>
    </location>
</feature>
<evidence type="ECO:0000313" key="8">
    <source>
        <dbReference type="Proteomes" id="UP000179920"/>
    </source>
</evidence>
<evidence type="ECO:0000256" key="3">
    <source>
        <dbReference type="PROSITE-ProRule" id="PRU00169"/>
    </source>
</evidence>
<dbReference type="OrthoDB" id="60033at2759"/>
<evidence type="ECO:0000256" key="1">
    <source>
        <dbReference type="ARBA" id="ARBA00022553"/>
    </source>
</evidence>
<dbReference type="Proteomes" id="UP000179920">
    <property type="component" value="Chromosome XI"/>
</dbReference>
<evidence type="ECO:0000256" key="4">
    <source>
        <dbReference type="SAM" id="MobiDB-lite"/>
    </source>
</evidence>
<sequence length="569" mass="61906">MSFISTASSAAATFAVNDTRSATPLPPTNSLRILIVDDNHVNLSVLSMLLKRRFGYALARPPVSLDSGLKALQLLRTQIFDLIFMDIEMPYLNGVECTRRIRAGEDGILAANRNAHVVAVTTKVGAEPASLYRHVGMDGMISKPVRFQNFQQYICPLSIEASEAKGCVTPVLVGTDHVLPPLPPIDLEHRLFFVPTADGGVVVKSKSSDRDCSSPEPEYSDANQFAAMLKAQTSKSLRDRKVLSISRSTTLSEPRRSSFNSPRSEHLGAMHSSVKSSADVPADAVARSRVERRVQTSELRDFRDSFQDFALTFQSPTHSFEGLVDRETRERERDGNVGRCAPAPVRPVPIHRISSPAYLLDGSPISRVRAEPAMSSNPELVPSHAVRPDIRPLPLKRPRRNDSDGSASGPTECTYGAEHTASSSSAGSITRALSDYTSITQRSTSLELLSSFSSHRTTSPSSSVTTPVSSPADMEYLSDGKVEDEMRKAVFSPYTDDMLLPRVPGLGYLDATSLSSFPPLSRQFMSLQNSPGILICDADGEADDSKSALRGDICPGMETLDLDQHSQTH</sequence>